<evidence type="ECO:0000313" key="1">
    <source>
        <dbReference type="EMBL" id="MFC7219916.1"/>
    </source>
</evidence>
<reference evidence="2" key="1">
    <citation type="journal article" date="2019" name="Int. J. Syst. Evol. Microbiol.">
        <title>The Global Catalogue of Microorganisms (GCM) 10K type strain sequencing project: providing services to taxonomists for standard genome sequencing and annotation.</title>
        <authorList>
            <consortium name="The Broad Institute Genomics Platform"/>
            <consortium name="The Broad Institute Genome Sequencing Center for Infectious Disease"/>
            <person name="Wu L."/>
            <person name="Ma J."/>
        </authorList>
    </citation>
    <scope>NUCLEOTIDE SEQUENCE [LARGE SCALE GENOMIC DNA]</scope>
    <source>
        <strain evidence="2">CGMCC 1.13681</strain>
    </source>
</reference>
<keyword evidence="2" id="KW-1185">Reference proteome</keyword>
<organism evidence="1 2">
    <name type="scientific">Streptomyces polyrhachis</name>
    <dbReference type="NCBI Taxonomy" id="1282885"/>
    <lineage>
        <taxon>Bacteria</taxon>
        <taxon>Bacillati</taxon>
        <taxon>Actinomycetota</taxon>
        <taxon>Actinomycetes</taxon>
        <taxon>Kitasatosporales</taxon>
        <taxon>Streptomycetaceae</taxon>
        <taxon>Streptomyces</taxon>
    </lineage>
</organism>
<name>A0ABW2GJN8_9ACTN</name>
<evidence type="ECO:0000313" key="2">
    <source>
        <dbReference type="Proteomes" id="UP001596413"/>
    </source>
</evidence>
<dbReference type="Proteomes" id="UP001596413">
    <property type="component" value="Unassembled WGS sequence"/>
</dbReference>
<protein>
    <submittedName>
        <fullName evidence="1">Uncharacterized protein</fullName>
    </submittedName>
</protein>
<comment type="caution">
    <text evidence="1">The sequence shown here is derived from an EMBL/GenBank/DDBJ whole genome shotgun (WGS) entry which is preliminary data.</text>
</comment>
<dbReference type="RefSeq" id="WP_386416207.1">
    <property type="nucleotide sequence ID" value="NZ_JBHSZO010000026.1"/>
</dbReference>
<gene>
    <name evidence="1" type="ORF">ACFQLX_17350</name>
</gene>
<proteinExistence type="predicted"/>
<accession>A0ABW2GJN8</accession>
<sequence length="34" mass="3641">MLERCWYVSGRVGHEVGLTTTAADYVATVLTPGS</sequence>
<dbReference type="EMBL" id="JBHSZO010000026">
    <property type="protein sequence ID" value="MFC7219916.1"/>
    <property type="molecule type" value="Genomic_DNA"/>
</dbReference>